<dbReference type="AlphaFoldDB" id="A0A2R4ZKL2"/>
<dbReference type="InterPro" id="IPR005798">
    <property type="entry name" value="Cyt_b/b6_C"/>
</dbReference>
<dbReference type="InterPro" id="IPR036150">
    <property type="entry name" value="Cyt_b/b6_C_sf"/>
</dbReference>
<evidence type="ECO:0000256" key="5">
    <source>
        <dbReference type="ARBA" id="ARBA00022617"/>
    </source>
</evidence>
<keyword evidence="6 16" id="KW-0679">Respiratory chain</keyword>
<evidence type="ECO:0000256" key="2">
    <source>
        <dbReference type="ARBA" id="ARBA00004448"/>
    </source>
</evidence>
<comment type="similarity">
    <text evidence="16">Belongs to the cytochrome b family.</text>
</comment>
<accession>A0A2R4ZKL2</accession>
<feature type="transmembrane region" description="Helical" evidence="16">
    <location>
        <begin position="12"/>
        <end position="35"/>
    </location>
</feature>
<name>A0A2R4ZKL2_9METZ</name>
<keyword evidence="5 16" id="KW-0349">Heme</keyword>
<evidence type="ECO:0000256" key="14">
    <source>
        <dbReference type="ARBA" id="ARBA00023128"/>
    </source>
</evidence>
<evidence type="ECO:0000259" key="17">
    <source>
        <dbReference type="PROSITE" id="PS51002"/>
    </source>
</evidence>
<dbReference type="GO" id="GO:0006122">
    <property type="term" value="P:mitochondrial electron transport, ubiquinol to cytochrome c"/>
    <property type="evidence" value="ECO:0007669"/>
    <property type="project" value="TreeGrafter"/>
</dbReference>
<sequence length="345" mass="41352">MPTNLNYSFNFGILLIFVWLIQILSGVFLVFYFNLSSNIFFSLNFLFNDVFFGNFLRYLHCIGANLFFIIIFLHIFKSYFYSNFRVRFVSLSGSIIFFLLCGIAFLGYVLPWGQMSFWGATVITNLLSIFPLSNIFLFYIWGDYSVSFVTMLRFFSLHYLLPFILGVFIFFHLNLLHLFGSSSSSLVFTIDLITFFPVYVFIDVFAVLVFFFFLAYFLFFKNFFFFESENFLFANNLVTPNHIKPEWYFLFPYAILRVFTSKSLGVIFLVLSIFSFFIISFYDYFFNNFFIFIVIFIFFFFLFTYLGGQIVAFPFNFLSENLTFFFFLIILFFFFFNYLKNFYSY</sequence>
<dbReference type="PANTHER" id="PTHR19271">
    <property type="entry name" value="CYTOCHROME B"/>
    <property type="match status" value="1"/>
</dbReference>
<evidence type="ECO:0000256" key="9">
    <source>
        <dbReference type="ARBA" id="ARBA00022792"/>
    </source>
</evidence>
<protein>
    <recommendedName>
        <fullName evidence="3 16">Cytochrome b</fullName>
    </recommendedName>
</protein>
<dbReference type="PROSITE" id="PS51002">
    <property type="entry name" value="CYTB_NTER"/>
    <property type="match status" value="1"/>
</dbReference>
<keyword evidence="4 16" id="KW-0813">Transport</keyword>
<dbReference type="Pfam" id="PF00033">
    <property type="entry name" value="Cytochrome_B"/>
    <property type="match status" value="1"/>
</dbReference>
<comment type="function">
    <text evidence="1 16">Component of the ubiquinol-cytochrome c reductase complex (complex III or cytochrome b-c1 complex) that is part of the mitochondrial respiratory chain. The b-c1 complex mediates electron transfer from ubiquinol to cytochrome c. Contributes to the generation of a proton gradient across the mitochondrial membrane that is then used for ATP synthesis.</text>
</comment>
<feature type="transmembrane region" description="Helical" evidence="16">
    <location>
        <begin position="322"/>
        <end position="339"/>
    </location>
</feature>
<evidence type="ECO:0000256" key="11">
    <source>
        <dbReference type="ARBA" id="ARBA00022989"/>
    </source>
</evidence>
<evidence type="ECO:0000256" key="6">
    <source>
        <dbReference type="ARBA" id="ARBA00022660"/>
    </source>
</evidence>
<proteinExistence type="inferred from homology"/>
<keyword evidence="11 16" id="KW-1133">Transmembrane helix</keyword>
<dbReference type="GO" id="GO:0008121">
    <property type="term" value="F:quinol-cytochrome-c reductase activity"/>
    <property type="evidence" value="ECO:0007669"/>
    <property type="project" value="TreeGrafter"/>
</dbReference>
<gene>
    <name evidence="19" type="primary">CYTB</name>
</gene>
<dbReference type="InterPro" id="IPR027387">
    <property type="entry name" value="Cytb/b6-like_sf"/>
</dbReference>
<keyword evidence="15 16" id="KW-0472">Membrane</keyword>
<dbReference type="PROSITE" id="PS51003">
    <property type="entry name" value="CYTB_CTER"/>
    <property type="match status" value="1"/>
</dbReference>
<evidence type="ECO:0000256" key="1">
    <source>
        <dbReference type="ARBA" id="ARBA00002566"/>
    </source>
</evidence>
<evidence type="ECO:0000256" key="13">
    <source>
        <dbReference type="ARBA" id="ARBA00023075"/>
    </source>
</evidence>
<dbReference type="SUPFAM" id="SSF81342">
    <property type="entry name" value="Transmembrane di-heme cytochromes"/>
    <property type="match status" value="1"/>
</dbReference>
<keyword evidence="13" id="KW-0830">Ubiquinone</keyword>
<comment type="cofactor">
    <cofactor evidence="16">
        <name>heme b</name>
        <dbReference type="ChEBI" id="CHEBI:60344"/>
    </cofactor>
    <text evidence="16">Binds 2 heme groups non-covalently.</text>
</comment>
<feature type="transmembrane region" description="Helical" evidence="16">
    <location>
        <begin position="55"/>
        <end position="76"/>
    </location>
</feature>
<feature type="transmembrane region" description="Helical" evidence="16">
    <location>
        <begin position="288"/>
        <end position="315"/>
    </location>
</feature>
<evidence type="ECO:0000256" key="4">
    <source>
        <dbReference type="ARBA" id="ARBA00022448"/>
    </source>
</evidence>
<keyword evidence="9" id="KW-0999">Mitochondrion inner membrane</keyword>
<keyword evidence="12 16" id="KW-0408">Iron</keyword>
<evidence type="ECO:0000256" key="8">
    <source>
        <dbReference type="ARBA" id="ARBA00022723"/>
    </source>
</evidence>
<dbReference type="InterPro" id="IPR005797">
    <property type="entry name" value="Cyt_b/b6_N"/>
</dbReference>
<feature type="transmembrane region" description="Helical" evidence="16">
    <location>
        <begin position="88"/>
        <end position="110"/>
    </location>
</feature>
<dbReference type="GO" id="GO:0016491">
    <property type="term" value="F:oxidoreductase activity"/>
    <property type="evidence" value="ECO:0007669"/>
    <property type="project" value="UniProtKB-UniRule"/>
</dbReference>
<feature type="transmembrane region" description="Helical" evidence="16">
    <location>
        <begin position="196"/>
        <end position="219"/>
    </location>
</feature>
<evidence type="ECO:0000313" key="19">
    <source>
        <dbReference type="EMBL" id="CUS25280.1"/>
    </source>
</evidence>
<evidence type="ECO:0000256" key="15">
    <source>
        <dbReference type="ARBA" id="ARBA00023136"/>
    </source>
</evidence>
<dbReference type="SUPFAM" id="SSF81648">
    <property type="entry name" value="a domain/subunit of cytochrome bc1 complex (Ubiquinol-cytochrome c reductase)"/>
    <property type="match status" value="1"/>
</dbReference>
<evidence type="ECO:0000256" key="3">
    <source>
        <dbReference type="ARBA" id="ARBA00013531"/>
    </source>
</evidence>
<evidence type="ECO:0000256" key="12">
    <source>
        <dbReference type="ARBA" id="ARBA00023004"/>
    </source>
</evidence>
<geneLocation type="mitochondrion" evidence="19"/>
<dbReference type="GO" id="GO:0005743">
    <property type="term" value="C:mitochondrial inner membrane"/>
    <property type="evidence" value="ECO:0007669"/>
    <property type="project" value="UniProtKB-SubCell"/>
</dbReference>
<keyword evidence="8 16" id="KW-0479">Metal-binding</keyword>
<feature type="transmembrane region" description="Helical" evidence="16">
    <location>
        <begin position="264"/>
        <end position="282"/>
    </location>
</feature>
<dbReference type="InterPro" id="IPR016174">
    <property type="entry name" value="Di-haem_cyt_TM"/>
</dbReference>
<feature type="domain" description="Cytochrome b/b6 C-terminal region profile" evidence="18">
    <location>
        <begin position="185"/>
        <end position="345"/>
    </location>
</feature>
<keyword evidence="7 16" id="KW-0812">Transmembrane</keyword>
<comment type="subcellular location">
    <subcellularLocation>
        <location evidence="2">Mitochondrion inner membrane</location>
        <topology evidence="2">Multi-pass membrane protein</topology>
    </subcellularLocation>
</comment>
<dbReference type="EMBL" id="LN898115">
    <property type="protein sequence ID" value="CUS25280.1"/>
    <property type="molecule type" value="Genomic_DNA"/>
</dbReference>
<dbReference type="Gene3D" id="1.20.810.10">
    <property type="entry name" value="Cytochrome Bc1 Complex, Chain C"/>
    <property type="match status" value="1"/>
</dbReference>
<reference evidence="19" key="1">
    <citation type="submission" date="2015-10" db="EMBL/GenBank/DDBJ databases">
        <title>The evolution of Coeloplanidae (Platyctenida: Ctenophora) mitochondrial genomes.</title>
        <authorList>
            <person name="Arafat H."/>
            <person name="Alamaru A."/>
            <person name="Loya Y."/>
            <person name="Gissi C."/>
            <person name="Huchon D."/>
        </authorList>
    </citation>
    <scope>NUCLEOTIDE SEQUENCE</scope>
    <source>
        <strain evidence="19">RS2007-1- green morph</strain>
    </source>
</reference>
<dbReference type="GO" id="GO:0046872">
    <property type="term" value="F:metal ion binding"/>
    <property type="evidence" value="ECO:0007669"/>
    <property type="project" value="UniProtKB-UniRule"/>
</dbReference>
<feature type="domain" description="Cytochrome b/b6 N-terminal region profile" evidence="17">
    <location>
        <begin position="1"/>
        <end position="185"/>
    </location>
</feature>
<dbReference type="Pfam" id="PF00032">
    <property type="entry name" value="Cytochrom_B_C"/>
    <property type="match status" value="1"/>
</dbReference>
<dbReference type="PANTHER" id="PTHR19271:SF16">
    <property type="entry name" value="CYTOCHROME B"/>
    <property type="match status" value="1"/>
</dbReference>
<evidence type="ECO:0000259" key="18">
    <source>
        <dbReference type="PROSITE" id="PS51003"/>
    </source>
</evidence>
<keyword evidence="10 16" id="KW-0249">Electron transport</keyword>
<feature type="transmembrane region" description="Helical" evidence="16">
    <location>
        <begin position="154"/>
        <end position="176"/>
    </location>
</feature>
<organism evidence="19">
    <name type="scientific">Vallicula multiformis</name>
    <dbReference type="NCBI Taxonomy" id="140489"/>
    <lineage>
        <taxon>Eukaryota</taxon>
        <taxon>Metazoa</taxon>
        <taxon>Ctenophora</taxon>
        <taxon>Tentaculata</taxon>
        <taxon>Platyctenida</taxon>
        <taxon>Coeloplanidae</taxon>
        <taxon>Vallicula</taxon>
    </lineage>
</organism>
<keyword evidence="14 16" id="KW-0496">Mitochondrion</keyword>
<evidence type="ECO:0000256" key="16">
    <source>
        <dbReference type="RuleBase" id="RU362117"/>
    </source>
</evidence>
<feature type="transmembrane region" description="Helical" evidence="16">
    <location>
        <begin position="116"/>
        <end position="142"/>
    </location>
</feature>
<evidence type="ECO:0000256" key="7">
    <source>
        <dbReference type="ARBA" id="ARBA00022692"/>
    </source>
</evidence>
<evidence type="ECO:0000256" key="10">
    <source>
        <dbReference type="ARBA" id="ARBA00022982"/>
    </source>
</evidence>